<dbReference type="EMBL" id="MU266340">
    <property type="protein sequence ID" value="KAH7929581.1"/>
    <property type="molecule type" value="Genomic_DNA"/>
</dbReference>
<dbReference type="Proteomes" id="UP000790709">
    <property type="component" value="Unassembled WGS sequence"/>
</dbReference>
<keyword evidence="2" id="KW-1185">Reference proteome</keyword>
<protein>
    <submittedName>
        <fullName evidence="1">Uncharacterized protein</fullName>
    </submittedName>
</protein>
<gene>
    <name evidence="1" type="ORF">BV22DRAFT_122927</name>
</gene>
<sequence length="174" mass="19309">MLQSRRVRTRLTPNAQGFPITTPGSNSGIYVEHTRGQSSRNYHRPIFTASTQLDLNSYGWLRSERRISAHVTKLSHWESRLLFSSAVLRLRIWSACGSRLVGETLPPVVYKGFSRRIQDSAVSDKPCSGMPSVANERKSTKGVTIAQVPVYPNSRVCASAVRRSDPILGGVLLQ</sequence>
<evidence type="ECO:0000313" key="2">
    <source>
        <dbReference type="Proteomes" id="UP000790709"/>
    </source>
</evidence>
<proteinExistence type="predicted"/>
<name>A0ACB8BWZ4_9AGAM</name>
<reference evidence="1" key="1">
    <citation type="journal article" date="2021" name="New Phytol.">
        <title>Evolutionary innovations through gain and loss of genes in the ectomycorrhizal Boletales.</title>
        <authorList>
            <person name="Wu G."/>
            <person name="Miyauchi S."/>
            <person name="Morin E."/>
            <person name="Kuo A."/>
            <person name="Drula E."/>
            <person name="Varga T."/>
            <person name="Kohler A."/>
            <person name="Feng B."/>
            <person name="Cao Y."/>
            <person name="Lipzen A."/>
            <person name="Daum C."/>
            <person name="Hundley H."/>
            <person name="Pangilinan J."/>
            <person name="Johnson J."/>
            <person name="Barry K."/>
            <person name="LaButti K."/>
            <person name="Ng V."/>
            <person name="Ahrendt S."/>
            <person name="Min B."/>
            <person name="Choi I.G."/>
            <person name="Park H."/>
            <person name="Plett J.M."/>
            <person name="Magnuson J."/>
            <person name="Spatafora J.W."/>
            <person name="Nagy L.G."/>
            <person name="Henrissat B."/>
            <person name="Grigoriev I.V."/>
            <person name="Yang Z.L."/>
            <person name="Xu J."/>
            <person name="Martin F.M."/>
        </authorList>
    </citation>
    <scope>NUCLEOTIDE SEQUENCE</scope>
    <source>
        <strain evidence="1">KUC20120723A-06</strain>
    </source>
</reference>
<organism evidence="1 2">
    <name type="scientific">Leucogyrophana mollusca</name>
    <dbReference type="NCBI Taxonomy" id="85980"/>
    <lineage>
        <taxon>Eukaryota</taxon>
        <taxon>Fungi</taxon>
        <taxon>Dikarya</taxon>
        <taxon>Basidiomycota</taxon>
        <taxon>Agaricomycotina</taxon>
        <taxon>Agaricomycetes</taxon>
        <taxon>Agaricomycetidae</taxon>
        <taxon>Boletales</taxon>
        <taxon>Boletales incertae sedis</taxon>
        <taxon>Leucogyrophana</taxon>
    </lineage>
</organism>
<evidence type="ECO:0000313" key="1">
    <source>
        <dbReference type="EMBL" id="KAH7929581.1"/>
    </source>
</evidence>
<comment type="caution">
    <text evidence="1">The sequence shown here is derived from an EMBL/GenBank/DDBJ whole genome shotgun (WGS) entry which is preliminary data.</text>
</comment>
<accession>A0ACB8BWZ4</accession>